<feature type="signal peptide" evidence="2">
    <location>
        <begin position="1"/>
        <end position="20"/>
    </location>
</feature>
<dbReference type="SMART" id="SM00257">
    <property type="entry name" value="LysM"/>
    <property type="match status" value="2"/>
</dbReference>
<dbReference type="HOGENOM" id="CLU_013771_1_1_10"/>
<dbReference type="Pfam" id="PF01476">
    <property type="entry name" value="LysM"/>
    <property type="match status" value="2"/>
</dbReference>
<keyword evidence="5" id="KW-1185">Reference proteome</keyword>
<dbReference type="PANTHER" id="PTHR33308">
    <property type="entry name" value="PEPTIDOGLYCAN HYDROLASE FLGJ"/>
    <property type="match status" value="1"/>
</dbReference>
<dbReference type="GO" id="GO:0004040">
    <property type="term" value="F:amidase activity"/>
    <property type="evidence" value="ECO:0007669"/>
    <property type="project" value="InterPro"/>
</dbReference>
<dbReference type="AlphaFoldDB" id="H1Q060"/>
<dbReference type="STRING" id="883158.HMPREF9140_00298"/>
<proteinExistence type="predicted"/>
<feature type="chain" id="PRO_5003551935" description="LysM domain-containing protein" evidence="2">
    <location>
        <begin position="21"/>
        <end position="316"/>
    </location>
</feature>
<evidence type="ECO:0000313" key="4">
    <source>
        <dbReference type="EMBL" id="EHO74137.1"/>
    </source>
</evidence>
<dbReference type="SMART" id="SM00047">
    <property type="entry name" value="LYZ2"/>
    <property type="match status" value="1"/>
</dbReference>
<evidence type="ECO:0000256" key="1">
    <source>
        <dbReference type="ARBA" id="ARBA00022801"/>
    </source>
</evidence>
<evidence type="ECO:0000313" key="5">
    <source>
        <dbReference type="Proteomes" id="UP000016023"/>
    </source>
</evidence>
<dbReference type="Pfam" id="PF01832">
    <property type="entry name" value="Glucosaminidase"/>
    <property type="match status" value="1"/>
</dbReference>
<dbReference type="Proteomes" id="UP000016023">
    <property type="component" value="Unassembled WGS sequence"/>
</dbReference>
<dbReference type="InterPro" id="IPR002901">
    <property type="entry name" value="MGlyc_endo_b_GlcNAc-like_dom"/>
</dbReference>
<comment type="caution">
    <text evidence="4">The sequence shown here is derived from an EMBL/GenBank/DDBJ whole genome shotgun (WGS) entry which is preliminary data.</text>
</comment>
<dbReference type="CDD" id="cd00118">
    <property type="entry name" value="LysM"/>
    <property type="match status" value="1"/>
</dbReference>
<dbReference type="EMBL" id="AGWK01000009">
    <property type="protein sequence ID" value="EHO74137.1"/>
    <property type="molecule type" value="Genomic_DNA"/>
</dbReference>
<evidence type="ECO:0000259" key="3">
    <source>
        <dbReference type="PROSITE" id="PS51782"/>
    </source>
</evidence>
<organism evidence="4 5">
    <name type="scientific">Prevotella micans F0438</name>
    <dbReference type="NCBI Taxonomy" id="883158"/>
    <lineage>
        <taxon>Bacteria</taxon>
        <taxon>Pseudomonadati</taxon>
        <taxon>Bacteroidota</taxon>
        <taxon>Bacteroidia</taxon>
        <taxon>Bacteroidales</taxon>
        <taxon>Prevotellaceae</taxon>
        <taxon>Prevotella</taxon>
    </lineage>
</organism>
<dbReference type="PROSITE" id="PS51782">
    <property type="entry name" value="LYSM"/>
    <property type="match status" value="1"/>
</dbReference>
<dbReference type="eggNOG" id="COG1388">
    <property type="taxonomic scope" value="Bacteria"/>
</dbReference>
<protein>
    <recommendedName>
        <fullName evidence="3">LysM domain-containing protein</fullName>
    </recommendedName>
</protein>
<keyword evidence="1" id="KW-0378">Hydrolase</keyword>
<name>H1Q060_9BACT</name>
<dbReference type="InterPro" id="IPR051056">
    <property type="entry name" value="Glycosyl_Hydrolase_73"/>
</dbReference>
<feature type="domain" description="LysM" evidence="3">
    <location>
        <begin position="271"/>
        <end position="315"/>
    </location>
</feature>
<gene>
    <name evidence="4" type="ORF">HMPREF9140_00298</name>
</gene>
<dbReference type="RefSeq" id="WP_006951253.1">
    <property type="nucleotide sequence ID" value="NZ_JH594521.1"/>
</dbReference>
<accession>H1Q060</accession>
<keyword evidence="2" id="KW-0732">Signal</keyword>
<dbReference type="PATRIC" id="fig|883158.3.peg.308"/>
<sequence>MKRFFLSWLTFSLTLLPTIAGPGPKWNQTFQNYFDKYKDIAIAEMLKYGIPASITLAQAVLESAAGQSELSQKGNNHFGIKCHGWDGRTVYHDDDFRGECFRAYDSVIESYEDHSRFLRNRPRYNSLFSLATTDYRGWAHGLKRAGYATNPAYAQRLIDIIELYKLYQYDIMTGTSRPIDLSQAQNKKIGTTPRMDRSQMVGPAHTIRRYNENYYIVARAGDTFETIGKEVGVSYRKLAQYNERDRNDILSEGEFIWLKKKQHQAPQDRSRFHRVQNAESLYDISQSYGIQLRYLIAMNRDLAARGVKVGDQVRLY</sequence>
<dbReference type="PANTHER" id="PTHR33308:SF9">
    <property type="entry name" value="PEPTIDOGLYCAN HYDROLASE FLGJ"/>
    <property type="match status" value="1"/>
</dbReference>
<dbReference type="eggNOG" id="COG1705">
    <property type="taxonomic scope" value="Bacteria"/>
</dbReference>
<dbReference type="Gene3D" id="1.10.530.10">
    <property type="match status" value="1"/>
</dbReference>
<dbReference type="InterPro" id="IPR018392">
    <property type="entry name" value="LysM"/>
</dbReference>
<reference evidence="4 5" key="1">
    <citation type="submission" date="2011-12" db="EMBL/GenBank/DDBJ databases">
        <title>The Genome Sequence of Prevotella micans F0438.</title>
        <authorList>
            <consortium name="The Broad Institute Genome Sequencing Platform"/>
            <person name="Earl A."/>
            <person name="Ward D."/>
            <person name="Feldgarden M."/>
            <person name="Gevers D."/>
            <person name="Izard J."/>
            <person name="Baranova O.V."/>
            <person name="Blanton J.M."/>
            <person name="Wade W.G."/>
            <person name="Dewhirst F.E."/>
            <person name="Young S.K."/>
            <person name="Zeng Q."/>
            <person name="Gargeya S."/>
            <person name="Fitzgerald M."/>
            <person name="Haas B."/>
            <person name="Abouelleil A."/>
            <person name="Alvarado L."/>
            <person name="Arachchi H.M."/>
            <person name="Berlin A."/>
            <person name="Chapman S.B."/>
            <person name="Gearin G."/>
            <person name="Goldberg J."/>
            <person name="Griggs A."/>
            <person name="Gujja S."/>
            <person name="Hansen M."/>
            <person name="Heiman D."/>
            <person name="Howarth C."/>
            <person name="Larimer J."/>
            <person name="Lui A."/>
            <person name="MacDonald P.J.P."/>
            <person name="McCowen C."/>
            <person name="Montmayeur A."/>
            <person name="Murphy C."/>
            <person name="Neiman D."/>
            <person name="Pearson M."/>
            <person name="Priest M."/>
            <person name="Roberts A."/>
            <person name="Saif S."/>
            <person name="Shea T."/>
            <person name="Sisk P."/>
            <person name="Stolte C."/>
            <person name="Sykes S."/>
            <person name="Wortman J."/>
            <person name="Nusbaum C."/>
            <person name="Birren B."/>
        </authorList>
    </citation>
    <scope>NUCLEOTIDE SEQUENCE [LARGE SCALE GENOMIC DNA]</scope>
    <source>
        <strain evidence="4 5">F0438</strain>
    </source>
</reference>
<evidence type="ECO:0000256" key="2">
    <source>
        <dbReference type="SAM" id="SignalP"/>
    </source>
</evidence>